<accession>A0A0E0C703</accession>
<dbReference type="PANTHER" id="PTHR31900:SF30">
    <property type="entry name" value="SUPERFAMILY PROTEIN, PUTATIVE-RELATED"/>
    <property type="match status" value="1"/>
</dbReference>
<dbReference type="InterPro" id="IPR050232">
    <property type="entry name" value="FBL13/AtMIF1-like"/>
</dbReference>
<keyword evidence="3" id="KW-1185">Reference proteome</keyword>
<evidence type="ECO:0000259" key="1">
    <source>
        <dbReference type="Pfam" id="PF24758"/>
    </source>
</evidence>
<dbReference type="PANTHER" id="PTHR31900">
    <property type="entry name" value="F-BOX/RNI SUPERFAMILY PROTEIN-RELATED"/>
    <property type="match status" value="1"/>
</dbReference>
<evidence type="ECO:0000313" key="2">
    <source>
        <dbReference type="EnsemblPlants" id="OMERI01G26320.1"/>
    </source>
</evidence>
<dbReference type="InterPro" id="IPR055411">
    <property type="entry name" value="LRR_FXL15/At3g58940/PEG3-like"/>
</dbReference>
<dbReference type="HOGENOM" id="CLU_042723_0_0_1"/>
<evidence type="ECO:0000313" key="3">
    <source>
        <dbReference type="Proteomes" id="UP000008021"/>
    </source>
</evidence>
<dbReference type="Pfam" id="PF24758">
    <property type="entry name" value="LRR_At5g56370"/>
    <property type="match status" value="1"/>
</dbReference>
<dbReference type="Gramene" id="OMERI01G26320.1">
    <property type="protein sequence ID" value="OMERI01G26320.1"/>
    <property type="gene ID" value="OMERI01G26320"/>
</dbReference>
<name>A0A0E0C703_9ORYZ</name>
<protein>
    <recommendedName>
        <fullName evidence="1">F-box/LRR-repeat protein 15/At3g58940/PEG3-like LRR domain-containing protein</fullName>
    </recommendedName>
</protein>
<proteinExistence type="predicted"/>
<reference evidence="2" key="2">
    <citation type="submission" date="2018-05" db="EMBL/GenBank/DDBJ databases">
        <title>OmerRS3 (Oryza meridionalis Reference Sequence Version 3).</title>
        <authorList>
            <person name="Zhang J."/>
            <person name="Kudrna D."/>
            <person name="Lee S."/>
            <person name="Talag J."/>
            <person name="Welchert J."/>
            <person name="Wing R.A."/>
        </authorList>
    </citation>
    <scope>NUCLEOTIDE SEQUENCE [LARGE SCALE GENOMIC DNA]</scope>
    <source>
        <strain evidence="2">cv. OR44</strain>
    </source>
</reference>
<dbReference type="AlphaFoldDB" id="A0A0E0C703"/>
<dbReference type="EnsemblPlants" id="OMERI01G26320.1">
    <property type="protein sequence ID" value="OMERI01G26320.1"/>
    <property type="gene ID" value="OMERI01G26320"/>
</dbReference>
<sequence>MHWDRVWFHDFIDELCRSGGLSKLRIWNTYLTDCYPLPSPVYGCQTLVSLELFSCRLRVPARFTGLHALQSLVLRDVVATDGDLKRMVSRCEAVKRLVMEGIRKARNMVIRTPKLEYLQIHSHRPLRISVKAPKLHSASLSLYYGCAELSWSFHDNEETDGDYSIAEIHEMYDFVAMEEREHKRTDEIGNMVTFFRGFGGAKELRLNLPREYSKVLSKAKTAMPRMLPKKCYLLGLQKLTLILDHNHEALARLVSCLLNSSPNLKDLEIMDPLDIRYSDHLAVEFWEKHITAGCILNHLSVVTFYMRETLFEGYPCTGLCQFLVMNARALKRMSIKYHCSLYETEHVATVLEAVQSELHLWPRASPDVQLELSEIDCIPSI</sequence>
<feature type="domain" description="F-box/LRR-repeat protein 15/At3g58940/PEG3-like LRR" evidence="1">
    <location>
        <begin position="19"/>
        <end position="139"/>
    </location>
</feature>
<dbReference type="Proteomes" id="UP000008021">
    <property type="component" value="Chromosome 1"/>
</dbReference>
<organism evidence="2">
    <name type="scientific">Oryza meridionalis</name>
    <dbReference type="NCBI Taxonomy" id="40149"/>
    <lineage>
        <taxon>Eukaryota</taxon>
        <taxon>Viridiplantae</taxon>
        <taxon>Streptophyta</taxon>
        <taxon>Embryophyta</taxon>
        <taxon>Tracheophyta</taxon>
        <taxon>Spermatophyta</taxon>
        <taxon>Magnoliopsida</taxon>
        <taxon>Liliopsida</taxon>
        <taxon>Poales</taxon>
        <taxon>Poaceae</taxon>
        <taxon>BOP clade</taxon>
        <taxon>Oryzoideae</taxon>
        <taxon>Oryzeae</taxon>
        <taxon>Oryzinae</taxon>
        <taxon>Oryza</taxon>
    </lineage>
</organism>
<dbReference type="SUPFAM" id="SSF52047">
    <property type="entry name" value="RNI-like"/>
    <property type="match status" value="1"/>
</dbReference>
<reference evidence="2" key="1">
    <citation type="submission" date="2015-04" db="UniProtKB">
        <authorList>
            <consortium name="EnsemblPlants"/>
        </authorList>
    </citation>
    <scope>IDENTIFICATION</scope>
</reference>